<sequence length="394" mass="44483">PCRSREKFVSVCLSATRSRCYVFGLSSCNSFINKPKMEYNVSDAEVLEVIDPLDQNIIEAARPYNSSLIRPDCTADLIPSLDQYFTAFNIWGVLLFSLGGLAVCIVLVATYDVLKHVLSFSPPLSKTHSSVILSVYPVVALATYCATVVPRAQLLAEAITQGMFMVAMYQLFCLMVAYCGGEAELIRKVKPMSLSPRVGPCCCWPCCCCLPLLHIDKDRVRWLRVLVLQLPVVQGLVYMVLLVMWAEEQSLYQVNYMYLQPLVIISILCGVWGIIMTMKMLTEVLQGYHVQGKFIVLQLVLILAKLQGVWARLFVWFGWLPCKPPITPTVYANLAYNSLMLWEMVLLCLCARHLYKRSLPEQQPPTQHSSLPQQIHTINQKILPTLNNNSSIKY</sequence>
<dbReference type="GO" id="GO:0016020">
    <property type="term" value="C:membrane"/>
    <property type="evidence" value="ECO:0007669"/>
    <property type="project" value="UniProtKB-SubCell"/>
</dbReference>
<feature type="transmembrane region" description="Helical" evidence="5">
    <location>
        <begin position="225"/>
        <end position="246"/>
    </location>
</feature>
<accession>A0A1B6HVP8</accession>
<feature type="transmembrane region" description="Helical" evidence="5">
    <location>
        <begin position="90"/>
        <end position="111"/>
    </location>
</feature>
<feature type="transmembrane region" description="Helical" evidence="5">
    <location>
        <begin position="294"/>
        <end position="319"/>
    </location>
</feature>
<organism evidence="6">
    <name type="scientific">Homalodisca liturata</name>
    <dbReference type="NCBI Taxonomy" id="320908"/>
    <lineage>
        <taxon>Eukaryota</taxon>
        <taxon>Metazoa</taxon>
        <taxon>Ecdysozoa</taxon>
        <taxon>Arthropoda</taxon>
        <taxon>Hexapoda</taxon>
        <taxon>Insecta</taxon>
        <taxon>Pterygota</taxon>
        <taxon>Neoptera</taxon>
        <taxon>Paraneoptera</taxon>
        <taxon>Hemiptera</taxon>
        <taxon>Auchenorrhyncha</taxon>
        <taxon>Membracoidea</taxon>
        <taxon>Cicadellidae</taxon>
        <taxon>Cicadellinae</taxon>
        <taxon>Proconiini</taxon>
        <taxon>Homalodisca</taxon>
    </lineage>
</organism>
<comment type="subcellular location">
    <subcellularLocation>
        <location evidence="1">Membrane</location>
        <topology evidence="1">Multi-pass membrane protein</topology>
    </subcellularLocation>
</comment>
<evidence type="ECO:0000256" key="4">
    <source>
        <dbReference type="ARBA" id="ARBA00023136"/>
    </source>
</evidence>
<evidence type="ECO:0008006" key="7">
    <source>
        <dbReference type="Google" id="ProtNLM"/>
    </source>
</evidence>
<dbReference type="EMBL" id="GECU01028973">
    <property type="protein sequence ID" value="JAS78733.1"/>
    <property type="molecule type" value="Transcribed_RNA"/>
</dbReference>
<evidence type="ECO:0000313" key="6">
    <source>
        <dbReference type="EMBL" id="JAS78733.1"/>
    </source>
</evidence>
<dbReference type="SMART" id="SM01417">
    <property type="entry name" value="Solute_trans_a"/>
    <property type="match status" value="1"/>
</dbReference>
<dbReference type="PANTHER" id="PTHR23423">
    <property type="entry name" value="ORGANIC SOLUTE TRANSPORTER-RELATED"/>
    <property type="match status" value="1"/>
</dbReference>
<feature type="transmembrane region" description="Helical" evidence="5">
    <location>
        <begin position="158"/>
        <end position="180"/>
    </location>
</feature>
<name>A0A1B6HVP8_9HEMI</name>
<evidence type="ECO:0000256" key="1">
    <source>
        <dbReference type="ARBA" id="ARBA00004141"/>
    </source>
</evidence>
<dbReference type="InterPro" id="IPR005178">
    <property type="entry name" value="Ostalpha/TMEM184C"/>
</dbReference>
<protein>
    <recommendedName>
        <fullName evidence="7">Organic solute transporter alpha-like protein</fullName>
    </recommendedName>
</protein>
<keyword evidence="2 5" id="KW-0812">Transmembrane</keyword>
<dbReference type="AlphaFoldDB" id="A0A1B6HVP8"/>
<feature type="non-terminal residue" evidence="6">
    <location>
        <position position="1"/>
    </location>
</feature>
<keyword evidence="3 5" id="KW-1133">Transmembrane helix</keyword>
<dbReference type="Pfam" id="PF03619">
    <property type="entry name" value="Solute_trans_a"/>
    <property type="match status" value="1"/>
</dbReference>
<proteinExistence type="predicted"/>
<keyword evidence="4 5" id="KW-0472">Membrane</keyword>
<feature type="transmembrane region" description="Helical" evidence="5">
    <location>
        <begin position="258"/>
        <end position="282"/>
    </location>
</feature>
<evidence type="ECO:0000256" key="5">
    <source>
        <dbReference type="SAM" id="Phobius"/>
    </source>
</evidence>
<gene>
    <name evidence="6" type="ORF">g.36462</name>
</gene>
<evidence type="ECO:0000256" key="2">
    <source>
        <dbReference type="ARBA" id="ARBA00022692"/>
    </source>
</evidence>
<reference evidence="6" key="1">
    <citation type="submission" date="2015-11" db="EMBL/GenBank/DDBJ databases">
        <title>De novo transcriptome assembly of four potential Pierce s Disease insect vectors from Arizona vineyards.</title>
        <authorList>
            <person name="Tassone E.E."/>
        </authorList>
    </citation>
    <scope>NUCLEOTIDE SEQUENCE</scope>
</reference>
<feature type="transmembrane region" description="Helical" evidence="5">
    <location>
        <begin position="131"/>
        <end position="152"/>
    </location>
</feature>
<evidence type="ECO:0000256" key="3">
    <source>
        <dbReference type="ARBA" id="ARBA00022989"/>
    </source>
</evidence>